<sequence length="127" mass="14787">MKRRPASTPFSFLLDHWSKVNQTLFRYNELATKPTSEETTINTKNVSHKKLKYLVKEKRKPLQYLRYSKLGKLAGDYISVTVQCHPPYPKSRTESLGDSGEDNFNRTRNVSITSTQHKKTRKTLQNL</sequence>
<feature type="compositionally biased region" description="Polar residues" evidence="1">
    <location>
        <begin position="106"/>
        <end position="115"/>
    </location>
</feature>
<comment type="caution">
    <text evidence="2">The sequence shown here is derived from an EMBL/GenBank/DDBJ whole genome shotgun (WGS) entry which is preliminary data.</text>
</comment>
<dbReference type="AlphaFoldDB" id="A0AAE1XY14"/>
<evidence type="ECO:0000313" key="3">
    <source>
        <dbReference type="Proteomes" id="UP001293254"/>
    </source>
</evidence>
<protein>
    <submittedName>
        <fullName evidence="2">Uncharacterized protein</fullName>
    </submittedName>
</protein>
<feature type="compositionally biased region" description="Basic residues" evidence="1">
    <location>
        <begin position="116"/>
        <end position="127"/>
    </location>
</feature>
<dbReference type="EMBL" id="JACGWO010000009">
    <property type="protein sequence ID" value="KAK4420191.1"/>
    <property type="molecule type" value="Genomic_DNA"/>
</dbReference>
<accession>A0AAE1XY14</accession>
<reference evidence="2" key="2">
    <citation type="journal article" date="2024" name="Plant">
        <title>Genomic evolution and insights into agronomic trait innovations of Sesamum species.</title>
        <authorList>
            <person name="Miao H."/>
            <person name="Wang L."/>
            <person name="Qu L."/>
            <person name="Liu H."/>
            <person name="Sun Y."/>
            <person name="Le M."/>
            <person name="Wang Q."/>
            <person name="Wei S."/>
            <person name="Zheng Y."/>
            <person name="Lin W."/>
            <person name="Duan Y."/>
            <person name="Cao H."/>
            <person name="Xiong S."/>
            <person name="Wang X."/>
            <person name="Wei L."/>
            <person name="Li C."/>
            <person name="Ma Q."/>
            <person name="Ju M."/>
            <person name="Zhao R."/>
            <person name="Li G."/>
            <person name="Mu C."/>
            <person name="Tian Q."/>
            <person name="Mei H."/>
            <person name="Zhang T."/>
            <person name="Gao T."/>
            <person name="Zhang H."/>
        </authorList>
    </citation>
    <scope>NUCLEOTIDE SEQUENCE</scope>
    <source>
        <strain evidence="2">3651</strain>
    </source>
</reference>
<proteinExistence type="predicted"/>
<name>A0AAE1XY14_9LAMI</name>
<evidence type="ECO:0000313" key="2">
    <source>
        <dbReference type="EMBL" id="KAK4420191.1"/>
    </source>
</evidence>
<dbReference type="Proteomes" id="UP001293254">
    <property type="component" value="Unassembled WGS sequence"/>
</dbReference>
<feature type="region of interest" description="Disordered" evidence="1">
    <location>
        <begin position="86"/>
        <end position="127"/>
    </location>
</feature>
<organism evidence="2 3">
    <name type="scientific">Sesamum alatum</name>
    <dbReference type="NCBI Taxonomy" id="300844"/>
    <lineage>
        <taxon>Eukaryota</taxon>
        <taxon>Viridiplantae</taxon>
        <taxon>Streptophyta</taxon>
        <taxon>Embryophyta</taxon>
        <taxon>Tracheophyta</taxon>
        <taxon>Spermatophyta</taxon>
        <taxon>Magnoliopsida</taxon>
        <taxon>eudicotyledons</taxon>
        <taxon>Gunneridae</taxon>
        <taxon>Pentapetalae</taxon>
        <taxon>asterids</taxon>
        <taxon>lamiids</taxon>
        <taxon>Lamiales</taxon>
        <taxon>Pedaliaceae</taxon>
        <taxon>Sesamum</taxon>
    </lineage>
</organism>
<evidence type="ECO:0000256" key="1">
    <source>
        <dbReference type="SAM" id="MobiDB-lite"/>
    </source>
</evidence>
<gene>
    <name evidence="2" type="ORF">Salat_2432000</name>
</gene>
<keyword evidence="3" id="KW-1185">Reference proteome</keyword>
<reference evidence="2" key="1">
    <citation type="submission" date="2020-06" db="EMBL/GenBank/DDBJ databases">
        <authorList>
            <person name="Li T."/>
            <person name="Hu X."/>
            <person name="Zhang T."/>
            <person name="Song X."/>
            <person name="Zhang H."/>
            <person name="Dai N."/>
            <person name="Sheng W."/>
            <person name="Hou X."/>
            <person name="Wei L."/>
        </authorList>
    </citation>
    <scope>NUCLEOTIDE SEQUENCE</scope>
    <source>
        <strain evidence="2">3651</strain>
        <tissue evidence="2">Leaf</tissue>
    </source>
</reference>